<evidence type="ECO:0000256" key="9">
    <source>
        <dbReference type="PIRSR" id="PIRSR005586-2"/>
    </source>
</evidence>
<evidence type="ECO:0000256" key="5">
    <source>
        <dbReference type="ARBA" id="ARBA00022833"/>
    </source>
</evidence>
<keyword evidence="2 7" id="KW-0240">DNA-directed RNA polymerase</keyword>
<dbReference type="GO" id="GO:0005666">
    <property type="term" value="C:RNA polymerase III complex"/>
    <property type="evidence" value="ECO:0007669"/>
    <property type="project" value="TreeGrafter"/>
</dbReference>
<evidence type="ECO:0000313" key="11">
    <source>
        <dbReference type="EMBL" id="ORD94125.1"/>
    </source>
</evidence>
<comment type="function">
    <text evidence="7">DNA-dependent RNA polymerase catalyzes the transcription of DNA into RNA using the four ribonucleoside triphosphates as substrates.</text>
</comment>
<dbReference type="PANTHER" id="PTHR11239">
    <property type="entry name" value="DNA-DIRECTED RNA POLYMERASE"/>
    <property type="match status" value="1"/>
</dbReference>
<dbReference type="GO" id="GO:0008270">
    <property type="term" value="F:zinc ion binding"/>
    <property type="evidence" value="ECO:0007669"/>
    <property type="project" value="UniProtKB-KW"/>
</dbReference>
<evidence type="ECO:0000259" key="10">
    <source>
        <dbReference type="PROSITE" id="PS51133"/>
    </source>
</evidence>
<keyword evidence="12" id="KW-1185">Reference proteome</keyword>
<keyword evidence="5 8" id="KW-0862">Zinc</keyword>
<dbReference type="InterPro" id="IPR001222">
    <property type="entry name" value="Znf_TFIIS"/>
</dbReference>
<feature type="binding site" evidence="8">
    <location>
        <position position="94"/>
    </location>
    <ligand>
        <name>Zn(2+)</name>
        <dbReference type="ChEBI" id="CHEBI:29105"/>
        <label>2</label>
    </ligand>
</feature>
<dbReference type="OrthoDB" id="282152at2759"/>
<feature type="binding site" evidence="8">
    <location>
        <position position="7"/>
    </location>
    <ligand>
        <name>Zn(2+)</name>
        <dbReference type="ChEBI" id="CHEBI:29105"/>
        <label>1</label>
    </ligand>
</feature>
<feature type="binding site" evidence="8">
    <location>
        <position position="4"/>
    </location>
    <ligand>
        <name>Zn(2+)</name>
        <dbReference type="ChEBI" id="CHEBI:29105"/>
        <label>1</label>
    </ligand>
</feature>
<feature type="zinc finger region" description="C4-type" evidence="9">
    <location>
        <begin position="4"/>
        <end position="23"/>
    </location>
</feature>
<dbReference type="PROSITE" id="PS51133">
    <property type="entry name" value="ZF_TFIIS_2"/>
    <property type="match status" value="1"/>
</dbReference>
<feature type="binding site" evidence="8">
    <location>
        <position position="23"/>
    </location>
    <ligand>
        <name>Zn(2+)</name>
        <dbReference type="ChEBI" id="CHEBI:29105"/>
        <label>1</label>
    </ligand>
</feature>
<feature type="binding site" evidence="8">
    <location>
        <position position="91"/>
    </location>
    <ligand>
        <name>Zn(2+)</name>
        <dbReference type="ChEBI" id="CHEBI:29105"/>
        <label>2</label>
    </ligand>
</feature>
<evidence type="ECO:0000256" key="4">
    <source>
        <dbReference type="ARBA" id="ARBA00022771"/>
    </source>
</evidence>
<dbReference type="PANTHER" id="PTHR11239:SF12">
    <property type="entry name" value="DNA-DIRECTED RNA POLYMERASE III SUBUNIT RPC10"/>
    <property type="match status" value="1"/>
</dbReference>
<protein>
    <recommendedName>
        <fullName evidence="7">DNA-directed RNA polymerase subunit</fullName>
    </recommendedName>
</protein>
<reference evidence="11 12" key="1">
    <citation type="journal article" date="2017" name="Environ. Microbiol.">
        <title>Decay of the glycolytic pathway and adaptation to intranuclear parasitism within Enterocytozoonidae microsporidia.</title>
        <authorList>
            <person name="Wiredu Boakye D."/>
            <person name="Jaroenlak P."/>
            <person name="Prachumwat A."/>
            <person name="Williams T.A."/>
            <person name="Bateman K.S."/>
            <person name="Itsathitphaisarn O."/>
            <person name="Sritunyalucksana K."/>
            <person name="Paszkiewicz K.H."/>
            <person name="Moore K.A."/>
            <person name="Stentiford G.D."/>
            <person name="Williams B.A."/>
        </authorList>
    </citation>
    <scope>NUCLEOTIDE SEQUENCE [LARGE SCALE GENOMIC DNA]</scope>
    <source>
        <strain evidence="11 12">GB1</strain>
    </source>
</reference>
<dbReference type="PROSITE" id="PS00466">
    <property type="entry name" value="ZF_TFIIS_1"/>
    <property type="match status" value="1"/>
</dbReference>
<dbReference type="VEuPathDB" id="MicrosporidiaDB:ECANGB1_1104"/>
<evidence type="ECO:0000256" key="8">
    <source>
        <dbReference type="PIRSR" id="PIRSR005586-1"/>
    </source>
</evidence>
<dbReference type="GO" id="GO:0003899">
    <property type="term" value="F:DNA-directed RNA polymerase activity"/>
    <property type="evidence" value="ECO:0007669"/>
    <property type="project" value="InterPro"/>
</dbReference>
<feature type="binding site" evidence="8">
    <location>
        <position position="63"/>
    </location>
    <ligand>
        <name>Zn(2+)</name>
        <dbReference type="ChEBI" id="CHEBI:29105"/>
        <label>2</label>
    </ligand>
</feature>
<dbReference type="InterPro" id="IPR012164">
    <property type="entry name" value="Rpa12/Rpb9/Rpc10/TFS"/>
</dbReference>
<proteinExistence type="inferred from homology"/>
<evidence type="ECO:0000256" key="3">
    <source>
        <dbReference type="ARBA" id="ARBA00022723"/>
    </source>
</evidence>
<dbReference type="GO" id="GO:0006386">
    <property type="term" value="P:termination of RNA polymerase III transcription"/>
    <property type="evidence" value="ECO:0007669"/>
    <property type="project" value="TreeGrafter"/>
</dbReference>
<feature type="binding site" evidence="8">
    <location>
        <position position="20"/>
    </location>
    <ligand>
        <name>Zn(2+)</name>
        <dbReference type="ChEBI" id="CHEBI:29105"/>
        <label>1</label>
    </ligand>
</feature>
<dbReference type="GO" id="GO:0003676">
    <property type="term" value="F:nucleic acid binding"/>
    <property type="evidence" value="ECO:0007669"/>
    <property type="project" value="InterPro"/>
</dbReference>
<evidence type="ECO:0000313" key="12">
    <source>
        <dbReference type="Proteomes" id="UP000192639"/>
    </source>
</evidence>
<feature type="binding site" evidence="8">
    <location>
        <position position="66"/>
    </location>
    <ligand>
        <name>Zn(2+)</name>
        <dbReference type="ChEBI" id="CHEBI:29105"/>
        <label>2</label>
    </ligand>
</feature>
<evidence type="ECO:0000256" key="7">
    <source>
        <dbReference type="PIRNR" id="PIRNR005586"/>
    </source>
</evidence>
<gene>
    <name evidence="11" type="primary">RPOM</name>
    <name evidence="11" type="ORF">ECANGB1_1104</name>
</gene>
<evidence type="ECO:0000256" key="6">
    <source>
        <dbReference type="ARBA" id="ARBA00023242"/>
    </source>
</evidence>
<evidence type="ECO:0000256" key="2">
    <source>
        <dbReference type="ARBA" id="ARBA00022478"/>
    </source>
</evidence>
<keyword evidence="7" id="KW-0804">Transcription</keyword>
<dbReference type="Proteomes" id="UP000192639">
    <property type="component" value="Unassembled WGS sequence"/>
</dbReference>
<dbReference type="Gene3D" id="2.20.25.10">
    <property type="match status" value="1"/>
</dbReference>
<comment type="subcellular location">
    <subcellularLocation>
        <location evidence="1 7">Nucleus</location>
    </subcellularLocation>
</comment>
<dbReference type="Pfam" id="PF01096">
    <property type="entry name" value="Zn_ribbon_TFIIS"/>
    <property type="match status" value="1"/>
</dbReference>
<dbReference type="AlphaFoldDB" id="A0A1Y1S7H0"/>
<organism evidence="11 12">
    <name type="scientific">Enterospora canceri</name>
    <dbReference type="NCBI Taxonomy" id="1081671"/>
    <lineage>
        <taxon>Eukaryota</taxon>
        <taxon>Fungi</taxon>
        <taxon>Fungi incertae sedis</taxon>
        <taxon>Microsporidia</taxon>
        <taxon>Enterocytozoonidae</taxon>
        <taxon>Enterospora</taxon>
    </lineage>
</organism>
<keyword evidence="6 7" id="KW-0539">Nucleus</keyword>
<dbReference type="InterPro" id="IPR034014">
    <property type="entry name" value="Zn_ribbon_RPC11_C"/>
</dbReference>
<sequence length="101" mass="11483">MFFCDSCDMVVKVVETKLKCKNCGLVMDFPLSDPVVESFKVINTPNTPSIPARDQGNFVEVTCPECEHNKALFKEVQTRSADEAMTIFYRCVKCGHNWKQN</sequence>
<keyword evidence="4 9" id="KW-0863">Zinc-finger</keyword>
<accession>A0A1Y1S7H0</accession>
<dbReference type="SMART" id="SM00440">
    <property type="entry name" value="ZnF_C2C2"/>
    <property type="match status" value="1"/>
</dbReference>
<dbReference type="EMBL" id="LWDP01000031">
    <property type="protein sequence ID" value="ORD94125.1"/>
    <property type="molecule type" value="Genomic_DNA"/>
</dbReference>
<dbReference type="CDD" id="cd10509">
    <property type="entry name" value="Zn-ribbon_RPC11"/>
    <property type="match status" value="1"/>
</dbReference>
<dbReference type="PIRSF" id="PIRSF005586">
    <property type="entry name" value="RNApol_RpoM"/>
    <property type="match status" value="1"/>
</dbReference>
<feature type="domain" description="TFIIS-type" evidence="10">
    <location>
        <begin position="59"/>
        <end position="99"/>
    </location>
</feature>
<comment type="caution">
    <text evidence="11">The sequence shown here is derived from an EMBL/GenBank/DDBJ whole genome shotgun (WGS) entry which is preliminary data.</text>
</comment>
<comment type="similarity">
    <text evidence="7">Belongs to the archaeal rpoM/eukaryotic RPA12/RPB9/RPC11 RNA polymerase family.</text>
</comment>
<keyword evidence="3 8" id="KW-0479">Metal-binding</keyword>
<dbReference type="SUPFAM" id="SSF57783">
    <property type="entry name" value="Zinc beta-ribbon"/>
    <property type="match status" value="1"/>
</dbReference>
<evidence type="ECO:0000256" key="1">
    <source>
        <dbReference type="ARBA" id="ARBA00004123"/>
    </source>
</evidence>
<name>A0A1Y1S7H0_9MICR</name>